<keyword evidence="1" id="KW-0732">Signal</keyword>
<proteinExistence type="predicted"/>
<organism evidence="2 3">
    <name type="scientific">Pseudoalteromonas ruthenica</name>
    <dbReference type="NCBI Taxonomy" id="151081"/>
    <lineage>
        <taxon>Bacteria</taxon>
        <taxon>Pseudomonadati</taxon>
        <taxon>Pseudomonadota</taxon>
        <taxon>Gammaproteobacteria</taxon>
        <taxon>Alteromonadales</taxon>
        <taxon>Pseudoalteromonadaceae</taxon>
        <taxon>Pseudoalteromonas</taxon>
    </lineage>
</organism>
<dbReference type="PANTHER" id="PTHR37691:SF1">
    <property type="entry name" value="BLR3518 PROTEIN"/>
    <property type="match status" value="1"/>
</dbReference>
<dbReference type="PANTHER" id="PTHR37691">
    <property type="entry name" value="BLR3518 PROTEIN"/>
    <property type="match status" value="1"/>
</dbReference>
<dbReference type="AlphaFoldDB" id="A0A5S3Z6R6"/>
<sequence>MRWVFLLITLLAGTAHSATNEPVIKGFGLFYPVPDSNPIGQDMHFKIAFDVASGAPVGEQNNHINSLARFINMHVAHGVNPKNIALALVVHGDATQDVLKSSEYQARFAADNANASLIRQLLANNTQVYVCGQSAKHNNINAKQLLPGVRMALSAMTAHAQLQQQGYTLNPF</sequence>
<protein>
    <submittedName>
        <fullName evidence="2">Uncharacterized protein</fullName>
    </submittedName>
</protein>
<accession>A0A5S3Z6R6</accession>
<dbReference type="Proteomes" id="UP000305874">
    <property type="component" value="Unassembled WGS sequence"/>
</dbReference>
<dbReference type="EMBL" id="PNCG01000009">
    <property type="protein sequence ID" value="TMP87226.1"/>
    <property type="molecule type" value="Genomic_DNA"/>
</dbReference>
<dbReference type="InterPro" id="IPR027396">
    <property type="entry name" value="DsrEFH-like"/>
</dbReference>
<evidence type="ECO:0000313" key="2">
    <source>
        <dbReference type="EMBL" id="TMP87226.1"/>
    </source>
</evidence>
<reference evidence="3" key="2">
    <citation type="submission" date="2019-06" db="EMBL/GenBank/DDBJ databases">
        <title>Co-occurence of chitin degradation, pigmentation and bioactivity in marine Pseudoalteromonas.</title>
        <authorList>
            <person name="Sonnenschein E.C."/>
            <person name="Bech P.K."/>
        </authorList>
    </citation>
    <scope>NUCLEOTIDE SEQUENCE [LARGE SCALE GENOMIC DNA]</scope>
    <source>
        <strain evidence="3">S2897</strain>
    </source>
</reference>
<reference evidence="2 3" key="1">
    <citation type="submission" date="2017-12" db="EMBL/GenBank/DDBJ databases">
        <authorList>
            <person name="Paulsen S."/>
            <person name="Gram L.K."/>
        </authorList>
    </citation>
    <scope>NUCLEOTIDE SEQUENCE [LARGE SCALE GENOMIC DNA]</scope>
    <source>
        <strain evidence="2 3">S2897</strain>
    </source>
</reference>
<dbReference type="Pfam" id="PF02635">
    <property type="entry name" value="DsrE"/>
    <property type="match status" value="1"/>
</dbReference>
<dbReference type="Gene3D" id="3.40.1260.10">
    <property type="entry name" value="DsrEFH-like"/>
    <property type="match status" value="1"/>
</dbReference>
<feature type="signal peptide" evidence="1">
    <location>
        <begin position="1"/>
        <end position="17"/>
    </location>
</feature>
<dbReference type="STRING" id="151081.TW72_11740"/>
<dbReference type="InterPro" id="IPR003787">
    <property type="entry name" value="Sulphur_relay_DsrE/F-like"/>
</dbReference>
<gene>
    <name evidence="2" type="ORF">CWC05_09015</name>
</gene>
<evidence type="ECO:0000313" key="3">
    <source>
        <dbReference type="Proteomes" id="UP000305874"/>
    </source>
</evidence>
<evidence type="ECO:0000256" key="1">
    <source>
        <dbReference type="SAM" id="SignalP"/>
    </source>
</evidence>
<feature type="chain" id="PRO_5024403652" evidence="1">
    <location>
        <begin position="18"/>
        <end position="172"/>
    </location>
</feature>
<dbReference type="SUPFAM" id="SSF75169">
    <property type="entry name" value="DsrEFH-like"/>
    <property type="match status" value="1"/>
</dbReference>
<dbReference type="RefSeq" id="WP_138547972.1">
    <property type="nucleotide sequence ID" value="NZ_PNCG01000009.1"/>
</dbReference>
<comment type="caution">
    <text evidence="2">The sequence shown here is derived from an EMBL/GenBank/DDBJ whole genome shotgun (WGS) entry which is preliminary data.</text>
</comment>
<name>A0A5S3Z6R6_9GAMM</name>